<keyword evidence="3" id="KW-1185">Reference proteome</keyword>
<organism evidence="2 3">
    <name type="scientific">Dendrothele bispora (strain CBS 962.96)</name>
    <dbReference type="NCBI Taxonomy" id="1314807"/>
    <lineage>
        <taxon>Eukaryota</taxon>
        <taxon>Fungi</taxon>
        <taxon>Dikarya</taxon>
        <taxon>Basidiomycota</taxon>
        <taxon>Agaricomycotina</taxon>
        <taxon>Agaricomycetes</taxon>
        <taxon>Agaricomycetidae</taxon>
        <taxon>Agaricales</taxon>
        <taxon>Agaricales incertae sedis</taxon>
        <taxon>Dendrothele</taxon>
    </lineage>
</organism>
<protein>
    <submittedName>
        <fullName evidence="2">Uncharacterized protein</fullName>
    </submittedName>
</protein>
<evidence type="ECO:0000313" key="2">
    <source>
        <dbReference type="EMBL" id="THU75276.1"/>
    </source>
</evidence>
<accession>A0A4S8KIK5</accession>
<sequence>MSQTRASTPSTSPLSQPRPTLRSQVTIGKNQKKIQEAESFLAKHKYLPARENSPPNRTILYNVIDTITDMEKKDFTAHFQIYNEAIKHAITLLKANDEEYSENKIAEAINKAFDKVNSASKIEEKLNSVQEDIYTKLDEMTNQLKILPQETGPRPTYAEITTTQSFPPKLSPELNRQRLRSHVQVKTRQLLFRINADKPPHPKDSDKPLTQYDDPKILELFNSTLKEIDAPEEFEFVTASKYKNSNNILTEMNNANATKWLRNIINSIQFETTMNNAVDLIQREYGVAINFGTRKHQRAPNLLHH</sequence>
<evidence type="ECO:0000256" key="1">
    <source>
        <dbReference type="SAM" id="MobiDB-lite"/>
    </source>
</evidence>
<feature type="region of interest" description="Disordered" evidence="1">
    <location>
        <begin position="1"/>
        <end position="29"/>
    </location>
</feature>
<dbReference type="Proteomes" id="UP000297245">
    <property type="component" value="Unassembled WGS sequence"/>
</dbReference>
<dbReference type="EMBL" id="ML182500">
    <property type="protein sequence ID" value="THU75276.1"/>
    <property type="molecule type" value="Genomic_DNA"/>
</dbReference>
<reference evidence="2 3" key="1">
    <citation type="journal article" date="2019" name="Nat. Ecol. Evol.">
        <title>Megaphylogeny resolves global patterns of mushroom evolution.</title>
        <authorList>
            <person name="Varga T."/>
            <person name="Krizsan K."/>
            <person name="Foldi C."/>
            <person name="Dima B."/>
            <person name="Sanchez-Garcia M."/>
            <person name="Sanchez-Ramirez S."/>
            <person name="Szollosi G.J."/>
            <person name="Szarkandi J.G."/>
            <person name="Papp V."/>
            <person name="Albert L."/>
            <person name="Andreopoulos W."/>
            <person name="Angelini C."/>
            <person name="Antonin V."/>
            <person name="Barry K.W."/>
            <person name="Bougher N.L."/>
            <person name="Buchanan P."/>
            <person name="Buyck B."/>
            <person name="Bense V."/>
            <person name="Catcheside P."/>
            <person name="Chovatia M."/>
            <person name="Cooper J."/>
            <person name="Damon W."/>
            <person name="Desjardin D."/>
            <person name="Finy P."/>
            <person name="Geml J."/>
            <person name="Haridas S."/>
            <person name="Hughes K."/>
            <person name="Justo A."/>
            <person name="Karasinski D."/>
            <person name="Kautmanova I."/>
            <person name="Kiss B."/>
            <person name="Kocsube S."/>
            <person name="Kotiranta H."/>
            <person name="LaButti K.M."/>
            <person name="Lechner B.E."/>
            <person name="Liimatainen K."/>
            <person name="Lipzen A."/>
            <person name="Lukacs Z."/>
            <person name="Mihaltcheva S."/>
            <person name="Morgado L.N."/>
            <person name="Niskanen T."/>
            <person name="Noordeloos M.E."/>
            <person name="Ohm R.A."/>
            <person name="Ortiz-Santana B."/>
            <person name="Ovrebo C."/>
            <person name="Racz N."/>
            <person name="Riley R."/>
            <person name="Savchenko A."/>
            <person name="Shiryaev A."/>
            <person name="Soop K."/>
            <person name="Spirin V."/>
            <person name="Szebenyi C."/>
            <person name="Tomsovsky M."/>
            <person name="Tulloss R.E."/>
            <person name="Uehling J."/>
            <person name="Grigoriev I.V."/>
            <person name="Vagvolgyi C."/>
            <person name="Papp T."/>
            <person name="Martin F.M."/>
            <person name="Miettinen O."/>
            <person name="Hibbett D.S."/>
            <person name="Nagy L.G."/>
        </authorList>
    </citation>
    <scope>NUCLEOTIDE SEQUENCE [LARGE SCALE GENOMIC DNA]</scope>
    <source>
        <strain evidence="2 3">CBS 962.96</strain>
    </source>
</reference>
<name>A0A4S8KIK5_DENBC</name>
<gene>
    <name evidence="2" type="ORF">K435DRAFT_881199</name>
</gene>
<proteinExistence type="predicted"/>
<evidence type="ECO:0000313" key="3">
    <source>
        <dbReference type="Proteomes" id="UP000297245"/>
    </source>
</evidence>
<dbReference type="AlphaFoldDB" id="A0A4S8KIK5"/>